<evidence type="ECO:0000259" key="1">
    <source>
        <dbReference type="Pfam" id="PF10108"/>
    </source>
</evidence>
<dbReference type="GO" id="GO:0004527">
    <property type="term" value="F:exonuclease activity"/>
    <property type="evidence" value="ECO:0007669"/>
    <property type="project" value="UniProtKB-KW"/>
</dbReference>
<dbReference type="SUPFAM" id="SSF53098">
    <property type="entry name" value="Ribonuclease H-like"/>
    <property type="match status" value="1"/>
</dbReference>
<reference evidence="2" key="1">
    <citation type="submission" date="2013-08" db="EMBL/GenBank/DDBJ databases">
        <authorList>
            <person name="Mendez C."/>
            <person name="Richter M."/>
            <person name="Ferrer M."/>
            <person name="Sanchez J."/>
        </authorList>
    </citation>
    <scope>NUCLEOTIDE SEQUENCE</scope>
</reference>
<feature type="non-terminal residue" evidence="2">
    <location>
        <position position="171"/>
    </location>
</feature>
<dbReference type="InterPro" id="IPR019288">
    <property type="entry name" value="3'-5'_exonuclease_PolB-like"/>
</dbReference>
<feature type="domain" description="Predicted 3'-5' exonuclease PolB-like" evidence="1">
    <location>
        <begin position="48"/>
        <end position="168"/>
    </location>
</feature>
<dbReference type="InterPro" id="IPR036397">
    <property type="entry name" value="RNaseH_sf"/>
</dbReference>
<name>T1AU43_9ZZZZ</name>
<evidence type="ECO:0000313" key="2">
    <source>
        <dbReference type="EMBL" id="EQD60967.1"/>
    </source>
</evidence>
<organism evidence="2">
    <name type="scientific">mine drainage metagenome</name>
    <dbReference type="NCBI Taxonomy" id="410659"/>
    <lineage>
        <taxon>unclassified sequences</taxon>
        <taxon>metagenomes</taxon>
        <taxon>ecological metagenomes</taxon>
    </lineage>
</organism>
<protein>
    <submittedName>
        <fullName evidence="2">3'-5' exonuclease</fullName>
    </submittedName>
</protein>
<gene>
    <name evidence="2" type="ORF">B2A_03409</name>
</gene>
<keyword evidence="2" id="KW-0378">Hydrolase</keyword>
<keyword evidence="2" id="KW-0269">Exonuclease</keyword>
<sequence length="171" mass="19922">MSQTVLAFDIETIPDIELGSRLYGLEGLEGPEQFEALLQKRRQETSGSEFMPIHLHRVLVIGMVLKTPEGLRCFSLGANVSSERERIERFFSGLDRWVPRLVTWNGTQFDLPVLNYRSLRYGISAARYWETGEHHPEFRYNNYLSRYHWRHTDLMDVLGGYQTGRNSVRLA</sequence>
<dbReference type="GO" id="GO:0003676">
    <property type="term" value="F:nucleic acid binding"/>
    <property type="evidence" value="ECO:0007669"/>
    <property type="project" value="InterPro"/>
</dbReference>
<dbReference type="AlphaFoldDB" id="T1AU43"/>
<dbReference type="EMBL" id="AUZZ01002282">
    <property type="protein sequence ID" value="EQD60967.1"/>
    <property type="molecule type" value="Genomic_DNA"/>
</dbReference>
<dbReference type="Pfam" id="PF10108">
    <property type="entry name" value="DNA_pol_B_exo2"/>
    <property type="match status" value="1"/>
</dbReference>
<reference evidence="2" key="2">
    <citation type="journal article" date="2014" name="ISME J.">
        <title>Microbial stratification in low pH oxic and suboxic macroscopic growths along an acid mine drainage.</title>
        <authorList>
            <person name="Mendez-Garcia C."/>
            <person name="Mesa V."/>
            <person name="Sprenger R.R."/>
            <person name="Richter M."/>
            <person name="Diez M.S."/>
            <person name="Solano J."/>
            <person name="Bargiela R."/>
            <person name="Golyshina O.V."/>
            <person name="Manteca A."/>
            <person name="Ramos J.L."/>
            <person name="Gallego J.R."/>
            <person name="Llorente I."/>
            <person name="Martins Dos Santos V.A."/>
            <person name="Jensen O.N."/>
            <person name="Pelaez A.I."/>
            <person name="Sanchez J."/>
            <person name="Ferrer M."/>
        </authorList>
    </citation>
    <scope>NUCLEOTIDE SEQUENCE</scope>
</reference>
<comment type="caution">
    <text evidence="2">The sequence shown here is derived from an EMBL/GenBank/DDBJ whole genome shotgun (WGS) entry which is preliminary data.</text>
</comment>
<accession>T1AU43</accession>
<dbReference type="Gene3D" id="3.30.420.10">
    <property type="entry name" value="Ribonuclease H-like superfamily/Ribonuclease H"/>
    <property type="match status" value="1"/>
</dbReference>
<dbReference type="InterPro" id="IPR012337">
    <property type="entry name" value="RNaseH-like_sf"/>
</dbReference>
<keyword evidence="2" id="KW-0540">Nuclease</keyword>
<proteinExistence type="predicted"/>